<dbReference type="Pfam" id="PF01654">
    <property type="entry name" value="Cyt_bd_oxida_I"/>
    <property type="match status" value="1"/>
</dbReference>
<keyword evidence="3 12" id="KW-0813">Transport</keyword>
<keyword evidence="10 12" id="KW-0408">Iron</keyword>
<feature type="transmembrane region" description="Helical" evidence="12">
    <location>
        <begin position="20"/>
        <end position="43"/>
    </location>
</feature>
<feature type="transmembrane region" description="Helical" evidence="12">
    <location>
        <begin position="96"/>
        <end position="119"/>
    </location>
</feature>
<evidence type="ECO:0000256" key="1">
    <source>
        <dbReference type="ARBA" id="ARBA00004651"/>
    </source>
</evidence>
<keyword evidence="6 12" id="KW-0812">Transmembrane</keyword>
<comment type="caution">
    <text evidence="13">The sequence shown here is derived from an EMBL/GenBank/DDBJ whole genome shotgun (WGS) entry which is preliminary data.</text>
</comment>
<evidence type="ECO:0000256" key="5">
    <source>
        <dbReference type="ARBA" id="ARBA00022617"/>
    </source>
</evidence>
<feature type="transmembrane region" description="Helical" evidence="12">
    <location>
        <begin position="227"/>
        <end position="247"/>
    </location>
</feature>
<evidence type="ECO:0000256" key="12">
    <source>
        <dbReference type="PIRNR" id="PIRNR006446"/>
    </source>
</evidence>
<keyword evidence="9 12" id="KW-1133">Transmembrane helix</keyword>
<evidence type="ECO:0000256" key="3">
    <source>
        <dbReference type="ARBA" id="ARBA00022448"/>
    </source>
</evidence>
<feature type="transmembrane region" description="Helical" evidence="12">
    <location>
        <begin position="411"/>
        <end position="434"/>
    </location>
</feature>
<keyword evidence="4 12" id="KW-1003">Cell membrane</keyword>
<keyword evidence="13" id="KW-0560">Oxidoreductase</keyword>
<protein>
    <submittedName>
        <fullName evidence="13">Cytochrome d ubiquinol oxidase subunit I</fullName>
        <ecNumber evidence="13">1.10.3.-</ecNumber>
    </submittedName>
</protein>
<reference evidence="13 14" key="1">
    <citation type="submission" date="2020-08" db="EMBL/GenBank/DDBJ databases">
        <title>Genomic Encyclopedia of Type Strains, Phase IV (KMG-IV): sequencing the most valuable type-strain genomes for metagenomic binning, comparative biology and taxonomic classification.</title>
        <authorList>
            <person name="Goeker M."/>
        </authorList>
    </citation>
    <scope>NUCLEOTIDE SEQUENCE [LARGE SCALE GENOMIC DNA]</scope>
    <source>
        <strain evidence="13 14">DSM 22419</strain>
    </source>
</reference>
<name>A0ABR6QLR7_9STAP</name>
<dbReference type="PIRSF" id="PIRSF006446">
    <property type="entry name" value="Cyt_quinol_oxidase_1"/>
    <property type="match status" value="1"/>
</dbReference>
<evidence type="ECO:0000313" key="14">
    <source>
        <dbReference type="Proteomes" id="UP000545588"/>
    </source>
</evidence>
<evidence type="ECO:0000256" key="6">
    <source>
        <dbReference type="ARBA" id="ARBA00022692"/>
    </source>
</evidence>
<keyword evidence="11 12" id="KW-0472">Membrane</keyword>
<dbReference type="InterPro" id="IPR002585">
    <property type="entry name" value="Cyt-d_ubiquinol_oxidase_su_1"/>
</dbReference>
<sequence length="465" mass="52423">MDEVLMDEVLIGRVLTGMTLGFHIIFATIGVGVPIVFMVLEFLGLRNKDAHYLTMARRIAKGYTVTVAVGVVTGTIIGLQLSLIWPDFMRLGGQIIALPLFMETFAFFFEAIFLGIFLYTWDRFKNPWYHWLLNIPIVIGSTLSAVFITTVNSFMNTPAGFDFEGGEFLNIDPIAAMFNPSTWVRVFHVVVTAYMTIAFLMATISAVKLLRASHKEDKTYHKKGLKVMMSLGIIMAGLTLLAGDLTAKFLHEHQPEKLAAFEWHFETEEKADLVLFGILDEETQEIKYELRIPWVLSFLADNSFDTEVTGLNDIPEDEHPPLIIHYFFDLMVFFGMYGLGVAAVYFIVKFTKRWTKIHEHHPGLLYMYALAGPLSFLAIEAGWFLAEMGRQPWIVRGYMRVSEAVTQADGLGITLIAFALLYVVLGVTSIYVLLRMFKGQSAEEDKLKWYGESGIVSKGEGGRLP</sequence>
<keyword evidence="8 12" id="KW-0249">Electron transport</keyword>
<keyword evidence="7 12" id="KW-0479">Metal-binding</keyword>
<dbReference type="PANTHER" id="PTHR30365">
    <property type="entry name" value="CYTOCHROME D UBIQUINOL OXIDASE"/>
    <property type="match status" value="1"/>
</dbReference>
<comment type="subcellular location">
    <subcellularLocation>
        <location evidence="1">Cell membrane</location>
        <topology evidence="1">Multi-pass membrane protein</topology>
    </subcellularLocation>
</comment>
<feature type="transmembrane region" description="Helical" evidence="12">
    <location>
        <begin position="186"/>
        <end position="207"/>
    </location>
</feature>
<dbReference type="EMBL" id="JACHFF010000001">
    <property type="protein sequence ID" value="MBB6422473.1"/>
    <property type="molecule type" value="Genomic_DNA"/>
</dbReference>
<comment type="similarity">
    <text evidence="2 12">Belongs to the cytochrome ubiquinol oxidase subunit 1 family.</text>
</comment>
<accession>A0ABR6QLR7</accession>
<feature type="transmembrane region" description="Helical" evidence="12">
    <location>
        <begin position="63"/>
        <end position="84"/>
    </location>
</feature>
<feature type="transmembrane region" description="Helical" evidence="12">
    <location>
        <begin position="364"/>
        <end position="386"/>
    </location>
</feature>
<evidence type="ECO:0000256" key="10">
    <source>
        <dbReference type="ARBA" id="ARBA00023004"/>
    </source>
</evidence>
<proteinExistence type="inferred from homology"/>
<organism evidence="13 14">
    <name type="scientific">Jeotgalicoccus coquinae</name>
    <dbReference type="NCBI Taxonomy" id="709509"/>
    <lineage>
        <taxon>Bacteria</taxon>
        <taxon>Bacillati</taxon>
        <taxon>Bacillota</taxon>
        <taxon>Bacilli</taxon>
        <taxon>Bacillales</taxon>
        <taxon>Staphylococcaceae</taxon>
        <taxon>Jeotgalicoccus</taxon>
    </lineage>
</organism>
<feature type="transmembrane region" description="Helical" evidence="12">
    <location>
        <begin position="131"/>
        <end position="155"/>
    </location>
</feature>
<evidence type="ECO:0000313" key="13">
    <source>
        <dbReference type="EMBL" id="MBB6422473.1"/>
    </source>
</evidence>
<dbReference type="GO" id="GO:0016491">
    <property type="term" value="F:oxidoreductase activity"/>
    <property type="evidence" value="ECO:0007669"/>
    <property type="project" value="UniProtKB-KW"/>
</dbReference>
<feature type="transmembrane region" description="Helical" evidence="12">
    <location>
        <begin position="323"/>
        <end position="348"/>
    </location>
</feature>
<gene>
    <name evidence="13" type="ORF">HNR41_000399</name>
</gene>
<keyword evidence="14" id="KW-1185">Reference proteome</keyword>
<dbReference type="EC" id="1.10.3.-" evidence="13"/>
<evidence type="ECO:0000256" key="8">
    <source>
        <dbReference type="ARBA" id="ARBA00022982"/>
    </source>
</evidence>
<dbReference type="PANTHER" id="PTHR30365:SF14">
    <property type="entry name" value="CYTOCHROME BD MENAQUINOL OXIDASE SUBUNIT I-RELATED"/>
    <property type="match status" value="1"/>
</dbReference>
<dbReference type="Proteomes" id="UP000545588">
    <property type="component" value="Unassembled WGS sequence"/>
</dbReference>
<keyword evidence="5 12" id="KW-0349">Heme</keyword>
<evidence type="ECO:0000256" key="7">
    <source>
        <dbReference type="ARBA" id="ARBA00022723"/>
    </source>
</evidence>
<evidence type="ECO:0000256" key="4">
    <source>
        <dbReference type="ARBA" id="ARBA00022475"/>
    </source>
</evidence>
<evidence type="ECO:0000256" key="2">
    <source>
        <dbReference type="ARBA" id="ARBA00009819"/>
    </source>
</evidence>
<evidence type="ECO:0000256" key="11">
    <source>
        <dbReference type="ARBA" id="ARBA00023136"/>
    </source>
</evidence>
<evidence type="ECO:0000256" key="9">
    <source>
        <dbReference type="ARBA" id="ARBA00022989"/>
    </source>
</evidence>